<dbReference type="RefSeq" id="WP_244751662.1">
    <property type="nucleotide sequence ID" value="NZ_CP095074.1"/>
</dbReference>
<proteinExistence type="predicted"/>
<protein>
    <recommendedName>
        <fullName evidence="3">Lipoyl-binding domain-containing protein</fullName>
    </recommendedName>
</protein>
<gene>
    <name evidence="1" type="ORF">MUO14_16315</name>
</gene>
<dbReference type="SUPFAM" id="SSF51230">
    <property type="entry name" value="Single hybrid motif"/>
    <property type="match status" value="1"/>
</dbReference>
<dbReference type="InterPro" id="IPR011053">
    <property type="entry name" value="Single_hybrid_motif"/>
</dbReference>
<evidence type="ECO:0000313" key="2">
    <source>
        <dbReference type="Proteomes" id="UP000831880"/>
    </source>
</evidence>
<dbReference type="Gene3D" id="2.40.50.100">
    <property type="match status" value="1"/>
</dbReference>
<reference evidence="1 2" key="1">
    <citation type="submission" date="2022-04" db="EMBL/GenBank/DDBJ databases">
        <title>Halobacillus sp. isolated from saltern.</title>
        <authorList>
            <person name="Won M."/>
            <person name="Lee C.-M."/>
            <person name="Woen H.-Y."/>
            <person name="Kwon S.-W."/>
        </authorList>
    </citation>
    <scope>NUCLEOTIDE SEQUENCE [LARGE SCALE GENOMIC DNA]</scope>
    <source>
        <strain evidence="1 2">SSTM10-2</strain>
    </source>
</reference>
<accession>A0ABY4GV61</accession>
<dbReference type="Proteomes" id="UP000831880">
    <property type="component" value="Chromosome"/>
</dbReference>
<sequence length="84" mass="9400">MKEVLQNVYSPCDGTIKEVFVNRSSYVYEWEPLFSIETKEQKEVEVSIGISGNITSLEISQGQSVTPNTVLTILRDDLEITGSD</sequence>
<evidence type="ECO:0000313" key="1">
    <source>
        <dbReference type="EMBL" id="UOQ92051.1"/>
    </source>
</evidence>
<dbReference type="EMBL" id="CP095074">
    <property type="protein sequence ID" value="UOQ92051.1"/>
    <property type="molecule type" value="Genomic_DNA"/>
</dbReference>
<evidence type="ECO:0008006" key="3">
    <source>
        <dbReference type="Google" id="ProtNLM"/>
    </source>
</evidence>
<name>A0ABY4GV61_9BACI</name>
<organism evidence="1 2">
    <name type="scientific">Halobacillus shinanisalinarum</name>
    <dbReference type="NCBI Taxonomy" id="2932258"/>
    <lineage>
        <taxon>Bacteria</taxon>
        <taxon>Bacillati</taxon>
        <taxon>Bacillota</taxon>
        <taxon>Bacilli</taxon>
        <taxon>Bacillales</taxon>
        <taxon>Bacillaceae</taxon>
        <taxon>Halobacillus</taxon>
    </lineage>
</organism>
<keyword evidence="2" id="KW-1185">Reference proteome</keyword>